<keyword evidence="1" id="KW-0596">Phosphopantetheine</keyword>
<dbReference type="Proteomes" id="UP000308018">
    <property type="component" value="Unassembled WGS sequence"/>
</dbReference>
<dbReference type="PROSITE" id="PS50075">
    <property type="entry name" value="CARRIER"/>
    <property type="match status" value="1"/>
</dbReference>
<proteinExistence type="predicted"/>
<dbReference type="SUPFAM" id="SSF47336">
    <property type="entry name" value="ACP-like"/>
    <property type="match status" value="1"/>
</dbReference>
<dbReference type="GO" id="GO:0005737">
    <property type="term" value="C:cytoplasm"/>
    <property type="evidence" value="ECO:0007669"/>
    <property type="project" value="TreeGrafter"/>
</dbReference>
<sequence length="94" mass="10357">MEVEDKLPKEKEIILSKQEANIDLVEIISQVLSVPVESVKPDVNLIELGLDSISMMRLTGQLRNAGINISFAQLMATPTLESWQTIMTSTEATA</sequence>
<dbReference type="InterPro" id="IPR006162">
    <property type="entry name" value="Ppantetheine_attach_site"/>
</dbReference>
<dbReference type="InterPro" id="IPR009081">
    <property type="entry name" value="PP-bd_ACP"/>
</dbReference>
<organism evidence="4 5">
    <name type="scientific">Vibrio tasmaniensis</name>
    <dbReference type="NCBI Taxonomy" id="212663"/>
    <lineage>
        <taxon>Bacteria</taxon>
        <taxon>Pseudomonadati</taxon>
        <taxon>Pseudomonadota</taxon>
        <taxon>Gammaproteobacteria</taxon>
        <taxon>Vibrionales</taxon>
        <taxon>Vibrionaceae</taxon>
        <taxon>Vibrio</taxon>
    </lineage>
</organism>
<name>A0AB38NPY8_9VIBR</name>
<keyword evidence="2" id="KW-0597">Phosphoprotein</keyword>
<dbReference type="PROSITE" id="PS00012">
    <property type="entry name" value="PHOSPHOPANTETHEINE"/>
    <property type="match status" value="1"/>
</dbReference>
<dbReference type="Pfam" id="PF00550">
    <property type="entry name" value="PP-binding"/>
    <property type="match status" value="1"/>
</dbReference>
<evidence type="ECO:0000313" key="5">
    <source>
        <dbReference type="Proteomes" id="UP000308018"/>
    </source>
</evidence>
<dbReference type="Gene3D" id="1.10.1200.10">
    <property type="entry name" value="ACP-like"/>
    <property type="match status" value="1"/>
</dbReference>
<evidence type="ECO:0000259" key="3">
    <source>
        <dbReference type="PROSITE" id="PS50075"/>
    </source>
</evidence>
<dbReference type="GO" id="GO:0031177">
    <property type="term" value="F:phosphopantetheine binding"/>
    <property type="evidence" value="ECO:0007669"/>
    <property type="project" value="TreeGrafter"/>
</dbReference>
<accession>A0AB38NPY8</accession>
<dbReference type="AlphaFoldDB" id="A0AB38NPY8"/>
<evidence type="ECO:0000256" key="2">
    <source>
        <dbReference type="ARBA" id="ARBA00022553"/>
    </source>
</evidence>
<evidence type="ECO:0000313" key="4">
    <source>
        <dbReference type="EMBL" id="TKG30927.1"/>
    </source>
</evidence>
<evidence type="ECO:0000256" key="1">
    <source>
        <dbReference type="ARBA" id="ARBA00022450"/>
    </source>
</evidence>
<dbReference type="PANTHER" id="PTHR45527">
    <property type="entry name" value="NONRIBOSOMAL PEPTIDE SYNTHETASE"/>
    <property type="match status" value="1"/>
</dbReference>
<comment type="caution">
    <text evidence="4">The sequence shown here is derived from an EMBL/GenBank/DDBJ whole genome shotgun (WGS) entry which is preliminary data.</text>
</comment>
<dbReference type="PANTHER" id="PTHR45527:SF1">
    <property type="entry name" value="FATTY ACID SYNTHASE"/>
    <property type="match status" value="1"/>
</dbReference>
<feature type="domain" description="Carrier" evidence="3">
    <location>
        <begin position="15"/>
        <end position="91"/>
    </location>
</feature>
<dbReference type="InterPro" id="IPR036736">
    <property type="entry name" value="ACP-like_sf"/>
</dbReference>
<gene>
    <name evidence="4" type="ORF">FC057_16975</name>
</gene>
<dbReference type="GO" id="GO:0044550">
    <property type="term" value="P:secondary metabolite biosynthetic process"/>
    <property type="evidence" value="ECO:0007669"/>
    <property type="project" value="TreeGrafter"/>
</dbReference>
<protein>
    <submittedName>
        <fullName evidence="4">Acyl carrier protein</fullName>
    </submittedName>
</protein>
<reference evidence="4 5" key="1">
    <citation type="submission" date="2019-04" db="EMBL/GenBank/DDBJ databases">
        <title>A reverse ecology approach based on a biological definition of microbial populations.</title>
        <authorList>
            <person name="Arevalo P."/>
            <person name="Vaninsberghe D."/>
            <person name="Elsherbini J."/>
            <person name="Gore J."/>
            <person name="Polz M."/>
        </authorList>
    </citation>
    <scope>NUCLEOTIDE SEQUENCE [LARGE SCALE GENOMIC DNA]</scope>
    <source>
        <strain evidence="4 5">10N.222.45.A8</strain>
    </source>
</reference>
<dbReference type="EMBL" id="SYVV01000029">
    <property type="protein sequence ID" value="TKG30927.1"/>
    <property type="molecule type" value="Genomic_DNA"/>
</dbReference>
<dbReference type="GO" id="GO:0043041">
    <property type="term" value="P:amino acid activation for nonribosomal peptide biosynthetic process"/>
    <property type="evidence" value="ECO:0007669"/>
    <property type="project" value="TreeGrafter"/>
</dbReference>